<dbReference type="Pfam" id="PF00501">
    <property type="entry name" value="AMP-binding"/>
    <property type="match status" value="1"/>
</dbReference>
<dbReference type="Proteomes" id="UP001180551">
    <property type="component" value="Unassembled WGS sequence"/>
</dbReference>
<organism evidence="3 4">
    <name type="scientific">Streptomyces mooreae</name>
    <dbReference type="NCBI Taxonomy" id="3075523"/>
    <lineage>
        <taxon>Bacteria</taxon>
        <taxon>Bacillati</taxon>
        <taxon>Actinomycetota</taxon>
        <taxon>Actinomycetes</taxon>
        <taxon>Kitasatosporales</taxon>
        <taxon>Streptomycetaceae</taxon>
        <taxon>Streptomyces</taxon>
    </lineage>
</organism>
<comment type="caution">
    <text evidence="3">The sequence shown here is derived from an EMBL/GenBank/DDBJ whole genome shotgun (WGS) entry which is preliminary data.</text>
</comment>
<evidence type="ECO:0000313" key="4">
    <source>
        <dbReference type="Proteomes" id="UP001180551"/>
    </source>
</evidence>
<feature type="domain" description="AMP-dependent synthetase/ligase" evidence="2">
    <location>
        <begin position="52"/>
        <end position="203"/>
    </location>
</feature>
<dbReference type="Gene3D" id="3.30.300.30">
    <property type="match status" value="1"/>
</dbReference>
<dbReference type="RefSeq" id="WP_311624004.1">
    <property type="nucleotide sequence ID" value="NZ_JAVRFE010000015.1"/>
</dbReference>
<proteinExistence type="inferred from homology"/>
<evidence type="ECO:0000313" key="3">
    <source>
        <dbReference type="EMBL" id="MDT0456825.1"/>
    </source>
</evidence>
<sequence length="374" mass="40616">MGYQELTPEQLLSPGAGAAEVTDRAWCVRWDTAPGADELVLGALPPVLGFQTSGSTGPARHWQHSRDNAWREAGMLAEFVRQDEPEAVVSFAPPVHVYGTLATLLLPARLGVPVWYRPAYVGAMPDTGRRRIVVVATPWIFSLLLRHMDWVRSFEHLTVLYSSAMLPADAGAFLEAAGPRRAAIVELLGSTETGGIAMRRWREGEPPPWTLFPDVRLAAAGADGSADGTAVPLVIRSPRLAHRPGEPAPQEWRTGDLVEPLDERTFRLLGRIGRLVKVNGRRINLDEAEHLLRATLDCADLGLMAVDAPMIGEHIDLYVVPRPGTGPDGVDLAPVRAVLGVRPRRVHVVPRLSRSATGKLQHLPTSHTDSGIAT</sequence>
<evidence type="ECO:0000256" key="1">
    <source>
        <dbReference type="ARBA" id="ARBA00006432"/>
    </source>
</evidence>
<gene>
    <name evidence="3" type="ORF">RM550_13945</name>
</gene>
<dbReference type="PANTHER" id="PTHR43201">
    <property type="entry name" value="ACYL-COA SYNTHETASE"/>
    <property type="match status" value="1"/>
</dbReference>
<dbReference type="InterPro" id="IPR045851">
    <property type="entry name" value="AMP-bd_C_sf"/>
</dbReference>
<keyword evidence="4" id="KW-1185">Reference proteome</keyword>
<dbReference type="InterPro" id="IPR042099">
    <property type="entry name" value="ANL_N_sf"/>
</dbReference>
<accession>A0ABU2T8A0</accession>
<reference evidence="3" key="1">
    <citation type="submission" date="2024-05" db="EMBL/GenBank/DDBJ databases">
        <title>30 novel species of actinomycetes from the DSMZ collection.</title>
        <authorList>
            <person name="Nouioui I."/>
        </authorList>
    </citation>
    <scope>NUCLEOTIDE SEQUENCE</scope>
    <source>
        <strain evidence="3">DSM 41527</strain>
    </source>
</reference>
<dbReference type="PANTHER" id="PTHR43201:SF8">
    <property type="entry name" value="ACYL-COA SYNTHETASE FAMILY MEMBER 3"/>
    <property type="match status" value="1"/>
</dbReference>
<dbReference type="EMBL" id="JAVRFE010000015">
    <property type="protein sequence ID" value="MDT0456825.1"/>
    <property type="molecule type" value="Genomic_DNA"/>
</dbReference>
<comment type="similarity">
    <text evidence="1">Belongs to the ATP-dependent AMP-binding enzyme family.</text>
</comment>
<evidence type="ECO:0000259" key="2">
    <source>
        <dbReference type="Pfam" id="PF00501"/>
    </source>
</evidence>
<name>A0ABU2T8A0_9ACTN</name>
<dbReference type="InterPro" id="IPR000873">
    <property type="entry name" value="AMP-dep_synth/lig_dom"/>
</dbReference>
<dbReference type="SUPFAM" id="SSF56801">
    <property type="entry name" value="Acetyl-CoA synthetase-like"/>
    <property type="match status" value="1"/>
</dbReference>
<protein>
    <submittedName>
        <fullName evidence="3">AMP-binding protein</fullName>
    </submittedName>
</protein>
<dbReference type="Gene3D" id="3.40.50.12780">
    <property type="entry name" value="N-terminal domain of ligase-like"/>
    <property type="match status" value="1"/>
</dbReference>